<evidence type="ECO:0000256" key="2">
    <source>
        <dbReference type="ARBA" id="ARBA00022475"/>
    </source>
</evidence>
<feature type="transmembrane region" description="Helical" evidence="6">
    <location>
        <begin position="73"/>
        <end position="93"/>
    </location>
</feature>
<dbReference type="AlphaFoldDB" id="A0A0L8AH65"/>
<sequence>MEKKKWYSSIPHPVVMLFCILILITLLSHFIPAGAYDRVEVDGRQMVEPGSYHQIDPTPLSFLDMFRAIPGGFSSAILIIFVVLSSGIMFGVLEKTGMIENAVGTFVKKMGFERRMLLVVIMTYLFGALGVFVGYENNIAMIPIAAIASLALGGDLMLAAGIAVGGVTVGFGLSPVNPYTVGTGHSLAEMPMFSGWLLRSVLCFVALSALAYVNVRYFRKILKNPEKSLSIGLDTKGFQLSKPLDTYGMKGKDWLMLFIFVGGLVVMLYGVFTHGWYLTEISAMFIIISIVAALAARMSGTDIGEIVLSSVAVVAPGAFMVGLATSIKVAMEMGNISDTIAFNLAETLRDLPTYASAVSMSLAQCGINFLIPSGSGQALATLPIMIPLGDVLGLTRQTTILAFQIGDGVTNLFNPTLGGLIAMLAMCRISFDRWLRFIMPVVGVILVVSWLFLLFSVSIDWGPF</sequence>
<keyword evidence="5 6" id="KW-0472">Membrane</keyword>
<evidence type="ECO:0000256" key="5">
    <source>
        <dbReference type="ARBA" id="ARBA00023136"/>
    </source>
</evidence>
<feature type="transmembrane region" description="Helical" evidence="6">
    <location>
        <begin position="116"/>
        <end position="135"/>
    </location>
</feature>
<feature type="transmembrane region" description="Helical" evidence="6">
    <location>
        <begin position="147"/>
        <end position="173"/>
    </location>
</feature>
<evidence type="ECO:0000256" key="3">
    <source>
        <dbReference type="ARBA" id="ARBA00022692"/>
    </source>
</evidence>
<dbReference type="PATRIC" id="fig|1566026.4.peg.1751"/>
<reference evidence="8" key="1">
    <citation type="submission" date="2014-11" db="EMBL/GenBank/DDBJ databases">
        <title>Genome sequencing of Roseivirga sp. D-25.</title>
        <authorList>
            <person name="Selvaratnam C."/>
            <person name="Thevarajoo S."/>
            <person name="Goh K.M."/>
            <person name="Eee R."/>
            <person name="Chan K.-G."/>
            <person name="Chong C.S."/>
        </authorList>
    </citation>
    <scope>NUCLEOTIDE SEQUENCE [LARGE SCALE GENOMIC DNA]</scope>
    <source>
        <strain evidence="8">D-25</strain>
    </source>
</reference>
<feature type="transmembrane region" description="Helical" evidence="6">
    <location>
        <begin position="278"/>
        <end position="296"/>
    </location>
</feature>
<feature type="transmembrane region" description="Helical" evidence="6">
    <location>
        <begin position="14"/>
        <end position="36"/>
    </location>
</feature>
<feature type="transmembrane region" description="Helical" evidence="6">
    <location>
        <begin position="254"/>
        <end position="272"/>
    </location>
</feature>
<feature type="transmembrane region" description="Helical" evidence="6">
    <location>
        <begin position="193"/>
        <end position="213"/>
    </location>
</feature>
<keyword evidence="2" id="KW-1003">Cell membrane</keyword>
<evidence type="ECO:0000313" key="8">
    <source>
        <dbReference type="Proteomes" id="UP000036908"/>
    </source>
</evidence>
<feature type="transmembrane region" description="Helical" evidence="6">
    <location>
        <begin position="308"/>
        <end position="331"/>
    </location>
</feature>
<feature type="transmembrane region" description="Helical" evidence="6">
    <location>
        <begin position="437"/>
        <end position="459"/>
    </location>
</feature>
<evidence type="ECO:0000313" key="7">
    <source>
        <dbReference type="EMBL" id="KOF01616.1"/>
    </source>
</evidence>
<dbReference type="InterPro" id="IPR018385">
    <property type="entry name" value="C4_dicarb_anaerob_car-like"/>
</dbReference>
<keyword evidence="3 6" id="KW-0812">Transmembrane</keyword>
<dbReference type="GO" id="GO:0005886">
    <property type="term" value="C:plasma membrane"/>
    <property type="evidence" value="ECO:0007669"/>
    <property type="project" value="UniProtKB-SubCell"/>
</dbReference>
<keyword evidence="4 6" id="KW-1133">Transmembrane helix</keyword>
<name>A0A0L8AH65_9BACT</name>
<comment type="subcellular location">
    <subcellularLocation>
        <location evidence="1">Cell membrane</location>
        <topology evidence="1">Multi-pass membrane protein</topology>
    </subcellularLocation>
</comment>
<protein>
    <submittedName>
        <fullName evidence="7">C4-dicarboxylate ABC transporter</fullName>
    </submittedName>
</protein>
<keyword evidence="8" id="KW-1185">Reference proteome</keyword>
<dbReference type="PANTHER" id="PTHR43652">
    <property type="entry name" value="BASIC AMINO ACID ANTIPORTER YFCC-RELATED"/>
    <property type="match status" value="1"/>
</dbReference>
<feature type="transmembrane region" description="Helical" evidence="6">
    <location>
        <begin position="401"/>
        <end position="425"/>
    </location>
</feature>
<dbReference type="Proteomes" id="UP000036908">
    <property type="component" value="Unassembled WGS sequence"/>
</dbReference>
<evidence type="ECO:0000256" key="1">
    <source>
        <dbReference type="ARBA" id="ARBA00004651"/>
    </source>
</evidence>
<gene>
    <name evidence="7" type="ORF">OB69_16585</name>
</gene>
<evidence type="ECO:0000256" key="6">
    <source>
        <dbReference type="SAM" id="Phobius"/>
    </source>
</evidence>
<dbReference type="PANTHER" id="PTHR43652:SF2">
    <property type="entry name" value="BASIC AMINO ACID ANTIPORTER YFCC-RELATED"/>
    <property type="match status" value="1"/>
</dbReference>
<accession>A0A0L8AH65</accession>
<evidence type="ECO:0000256" key="4">
    <source>
        <dbReference type="ARBA" id="ARBA00022989"/>
    </source>
</evidence>
<organism evidence="7 8">
    <name type="scientific">Roseivirga seohaensis subsp. aquiponti</name>
    <dbReference type="NCBI Taxonomy" id="1566026"/>
    <lineage>
        <taxon>Bacteria</taxon>
        <taxon>Pseudomonadati</taxon>
        <taxon>Bacteroidota</taxon>
        <taxon>Cytophagia</taxon>
        <taxon>Cytophagales</taxon>
        <taxon>Roseivirgaceae</taxon>
        <taxon>Roseivirga</taxon>
    </lineage>
</organism>
<dbReference type="EMBL" id="JSVA01000021">
    <property type="protein sequence ID" value="KOF01616.1"/>
    <property type="molecule type" value="Genomic_DNA"/>
</dbReference>
<proteinExistence type="predicted"/>
<comment type="caution">
    <text evidence="7">The sequence shown here is derived from an EMBL/GenBank/DDBJ whole genome shotgun (WGS) entry which is preliminary data.</text>
</comment>
<dbReference type="RefSeq" id="WP_053224874.1">
    <property type="nucleotide sequence ID" value="NZ_JSVA01000021.1"/>
</dbReference>
<dbReference type="OrthoDB" id="255482at2"/>
<dbReference type="Pfam" id="PF03606">
    <property type="entry name" value="DcuC"/>
    <property type="match status" value="1"/>
</dbReference>
<dbReference type="InterPro" id="IPR051679">
    <property type="entry name" value="DASS-Related_Transporters"/>
</dbReference>